<dbReference type="Proteomes" id="UP001150924">
    <property type="component" value="Unassembled WGS sequence"/>
</dbReference>
<protein>
    <submittedName>
        <fullName evidence="2">Uncharacterized protein</fullName>
    </submittedName>
</protein>
<feature type="compositionally biased region" description="Basic and acidic residues" evidence="1">
    <location>
        <begin position="248"/>
        <end position="270"/>
    </location>
</feature>
<evidence type="ECO:0000313" key="2">
    <source>
        <dbReference type="EMBL" id="MCY1009940.1"/>
    </source>
</evidence>
<keyword evidence="3" id="KW-1185">Reference proteome</keyword>
<evidence type="ECO:0000313" key="3">
    <source>
        <dbReference type="Proteomes" id="UP001150924"/>
    </source>
</evidence>
<name>A0A9X3J0D6_9BACT</name>
<proteinExistence type="predicted"/>
<reference evidence="2" key="1">
    <citation type="submission" date="2022-11" db="EMBL/GenBank/DDBJ databases">
        <title>Minimal conservation of predation-associated metabolite biosynthetic gene clusters underscores biosynthetic potential of Myxococcota including descriptions for ten novel species: Archangium lansinium sp. nov., Myxococcus landrumus sp. nov., Nannocystis bai.</title>
        <authorList>
            <person name="Ahearne A."/>
            <person name="Stevens C."/>
            <person name="Phillips K."/>
        </authorList>
    </citation>
    <scope>NUCLEOTIDE SEQUENCE</scope>
    <source>
        <strain evidence="2">Na p29</strain>
    </source>
</reference>
<dbReference type="AlphaFoldDB" id="A0A9X3J0D6"/>
<feature type="region of interest" description="Disordered" evidence="1">
    <location>
        <begin position="190"/>
        <end position="281"/>
    </location>
</feature>
<accession>A0A9X3J0D6</accession>
<comment type="caution">
    <text evidence="2">The sequence shown here is derived from an EMBL/GenBank/DDBJ whole genome shotgun (WGS) entry which is preliminary data.</text>
</comment>
<sequence>MRLLERAGHQLVDHRRRDDRVVGALDRLPGAGAEQLGQQRVAAGEVPQDVAGPVAPHQRAVALAEVEQLIELEPAQGGHVNDRDAAQQRARRAVEVVHGPASRVDRRELAPGLALEDVGEHRVELVRAPLAVGGRQHVELVEQEHQAVALGQRAQALAQPPAELADRRLAAGEGRELGGAGDDLGEVAEQLRGGHRRPAVEVEVDRPPRPHRRQARVQLVEQRALADPPLAEQEDPDLRRAAQQQIDAGEHVLAADEGRGVADRITDDKWISSARHHNRGP</sequence>
<dbReference type="EMBL" id="JAPNKE010000002">
    <property type="protein sequence ID" value="MCY1009940.1"/>
    <property type="molecule type" value="Genomic_DNA"/>
</dbReference>
<evidence type="ECO:0000256" key="1">
    <source>
        <dbReference type="SAM" id="MobiDB-lite"/>
    </source>
</evidence>
<organism evidence="2 3">
    <name type="scientific">Nannocystis pusilla</name>
    <dbReference type="NCBI Taxonomy" id="889268"/>
    <lineage>
        <taxon>Bacteria</taxon>
        <taxon>Pseudomonadati</taxon>
        <taxon>Myxococcota</taxon>
        <taxon>Polyangia</taxon>
        <taxon>Nannocystales</taxon>
        <taxon>Nannocystaceae</taxon>
        <taxon>Nannocystis</taxon>
    </lineage>
</organism>
<feature type="compositionally biased region" description="Basic and acidic residues" evidence="1">
    <location>
        <begin position="198"/>
        <end position="208"/>
    </location>
</feature>
<gene>
    <name evidence="2" type="ORF">OV079_31140</name>
</gene>
<dbReference type="RefSeq" id="WP_267772701.1">
    <property type="nucleotide sequence ID" value="NZ_JAPNKE010000002.1"/>
</dbReference>